<dbReference type="HAMAP" id="MF_01077">
    <property type="entry name" value="RimP"/>
    <property type="match status" value="1"/>
</dbReference>
<dbReference type="AlphaFoldDB" id="A0A511RH58"/>
<dbReference type="OrthoDB" id="9805006at2"/>
<dbReference type="GO" id="GO:0000028">
    <property type="term" value="P:ribosomal small subunit assembly"/>
    <property type="evidence" value="ECO:0007669"/>
    <property type="project" value="TreeGrafter"/>
</dbReference>
<name>A0A511RH58_9DEIN</name>
<evidence type="ECO:0000256" key="1">
    <source>
        <dbReference type="ARBA" id="ARBA00022490"/>
    </source>
</evidence>
<dbReference type="PANTHER" id="PTHR33867:SF1">
    <property type="entry name" value="RIBOSOME MATURATION FACTOR RIMP"/>
    <property type="match status" value="1"/>
</dbReference>
<dbReference type="SUPFAM" id="SSF74942">
    <property type="entry name" value="YhbC-like, C-terminal domain"/>
    <property type="match status" value="1"/>
</dbReference>
<evidence type="ECO:0000256" key="3">
    <source>
        <dbReference type="HAMAP-Rule" id="MF_01077"/>
    </source>
</evidence>
<dbReference type="InterPro" id="IPR035956">
    <property type="entry name" value="RimP_N_sf"/>
</dbReference>
<comment type="function">
    <text evidence="3">Required for maturation of 30S ribosomal subunits.</text>
</comment>
<keyword evidence="1 3" id="KW-0963">Cytoplasm</keyword>
<dbReference type="PANTHER" id="PTHR33867">
    <property type="entry name" value="RIBOSOME MATURATION FACTOR RIMP"/>
    <property type="match status" value="1"/>
</dbReference>
<dbReference type="Pfam" id="PF02576">
    <property type="entry name" value="RimP_N"/>
    <property type="match status" value="1"/>
</dbReference>
<dbReference type="Gene3D" id="3.30.300.70">
    <property type="entry name" value="RimP-like superfamily, N-terminal"/>
    <property type="match status" value="1"/>
</dbReference>
<feature type="domain" description="Ribosome maturation factor RimP N-terminal" evidence="4">
    <location>
        <begin position="6"/>
        <end position="78"/>
    </location>
</feature>
<evidence type="ECO:0000256" key="2">
    <source>
        <dbReference type="ARBA" id="ARBA00022517"/>
    </source>
</evidence>
<dbReference type="EMBL" id="BJXN01000002">
    <property type="protein sequence ID" value="GEM88983.1"/>
    <property type="molecule type" value="Genomic_DNA"/>
</dbReference>
<dbReference type="InterPro" id="IPR036847">
    <property type="entry name" value="RimP_C_sf"/>
</dbReference>
<dbReference type="NCBIfam" id="NF011239">
    <property type="entry name" value="PRK14645.1"/>
    <property type="match status" value="1"/>
</dbReference>
<evidence type="ECO:0000259" key="4">
    <source>
        <dbReference type="Pfam" id="PF02576"/>
    </source>
</evidence>
<dbReference type="Proteomes" id="UP000321827">
    <property type="component" value="Unassembled WGS sequence"/>
</dbReference>
<dbReference type="Pfam" id="PF17384">
    <property type="entry name" value="DUF150_C"/>
    <property type="match status" value="1"/>
</dbReference>
<comment type="similarity">
    <text evidence="3">Belongs to the RimP family.</text>
</comment>
<evidence type="ECO:0000313" key="7">
    <source>
        <dbReference type="Proteomes" id="UP000321827"/>
    </source>
</evidence>
<dbReference type="InterPro" id="IPR003728">
    <property type="entry name" value="Ribosome_maturation_RimP"/>
</dbReference>
<organism evidence="6 7">
    <name type="scientific">Oceanithermus desulfurans NBRC 100063</name>
    <dbReference type="NCBI Taxonomy" id="1227550"/>
    <lineage>
        <taxon>Bacteria</taxon>
        <taxon>Thermotogati</taxon>
        <taxon>Deinococcota</taxon>
        <taxon>Deinococci</taxon>
        <taxon>Thermales</taxon>
        <taxon>Thermaceae</taxon>
        <taxon>Oceanithermus</taxon>
    </lineage>
</organism>
<dbReference type="RefSeq" id="WP_147145321.1">
    <property type="nucleotide sequence ID" value="NZ_BJXN01000002.1"/>
</dbReference>
<proteinExistence type="inferred from homology"/>
<evidence type="ECO:0000259" key="5">
    <source>
        <dbReference type="Pfam" id="PF17384"/>
    </source>
</evidence>
<dbReference type="InterPro" id="IPR028998">
    <property type="entry name" value="RimP_C"/>
</dbReference>
<feature type="domain" description="Ribosome maturation factor RimP C-terminal" evidence="5">
    <location>
        <begin position="83"/>
        <end position="128"/>
    </location>
</feature>
<dbReference type="CDD" id="cd01734">
    <property type="entry name" value="YlxS_C"/>
    <property type="match status" value="1"/>
</dbReference>
<dbReference type="SUPFAM" id="SSF75420">
    <property type="entry name" value="YhbC-like, N-terminal domain"/>
    <property type="match status" value="1"/>
</dbReference>
<comment type="caution">
    <text evidence="6">The sequence shown here is derived from an EMBL/GenBank/DDBJ whole genome shotgun (WGS) entry which is preliminary data.</text>
</comment>
<protein>
    <recommendedName>
        <fullName evidence="3">Ribosome maturation factor RimP</fullName>
    </recommendedName>
</protein>
<dbReference type="InterPro" id="IPR028989">
    <property type="entry name" value="RimP_N"/>
</dbReference>
<dbReference type="GO" id="GO:0006412">
    <property type="term" value="P:translation"/>
    <property type="evidence" value="ECO:0007669"/>
    <property type="project" value="TreeGrafter"/>
</dbReference>
<reference evidence="6 7" key="1">
    <citation type="submission" date="2019-07" db="EMBL/GenBank/DDBJ databases">
        <title>Whole genome shotgun sequence of Oceanithermus desulfurans NBRC 100063.</title>
        <authorList>
            <person name="Hosoyama A."/>
            <person name="Uohara A."/>
            <person name="Ohji S."/>
            <person name="Ichikawa N."/>
        </authorList>
    </citation>
    <scope>NUCLEOTIDE SEQUENCE [LARGE SCALE GENOMIC DNA]</scope>
    <source>
        <strain evidence="6 7">NBRC 100063</strain>
    </source>
</reference>
<gene>
    <name evidence="3 6" type="primary">rimP</name>
    <name evidence="6" type="ORF">ODE01S_04170</name>
</gene>
<keyword evidence="2 3" id="KW-0690">Ribosome biogenesis</keyword>
<dbReference type="GO" id="GO:0005829">
    <property type="term" value="C:cytosol"/>
    <property type="evidence" value="ECO:0007669"/>
    <property type="project" value="TreeGrafter"/>
</dbReference>
<accession>A0A511RH58</accession>
<comment type="subcellular location">
    <subcellularLocation>
        <location evidence="3">Cytoplasm</location>
    </subcellularLocation>
</comment>
<sequence length="147" mass="16438">MDLWELVENVVRPLGYEPLEVRLHGVGKTQVLTVRLERLDEAPITVADLQRANRVIGLELDRADPIRGSYRLEVESPGPDRPLLTRRHFERFAGLKVKVRTEEGGFTGRVVEVGGDAVTFELAGGERRTLPLGGFKATLAEWPSEPR</sequence>
<evidence type="ECO:0000313" key="6">
    <source>
        <dbReference type="EMBL" id="GEM88983.1"/>
    </source>
</evidence>